<dbReference type="PANTHER" id="PTHR33112">
    <property type="entry name" value="DOMAIN PROTEIN, PUTATIVE-RELATED"/>
    <property type="match status" value="1"/>
</dbReference>
<dbReference type="Proteomes" id="UP000504636">
    <property type="component" value="Unplaced"/>
</dbReference>
<keyword evidence="3" id="KW-1185">Reference proteome</keyword>
<dbReference type="RefSeq" id="XP_033570850.1">
    <property type="nucleotide sequence ID" value="XM_033714620.1"/>
</dbReference>
<organism evidence="2">
    <name type="scientific">Mytilinidion resinicola</name>
    <dbReference type="NCBI Taxonomy" id="574789"/>
    <lineage>
        <taxon>Eukaryota</taxon>
        <taxon>Fungi</taxon>
        <taxon>Dikarya</taxon>
        <taxon>Ascomycota</taxon>
        <taxon>Pezizomycotina</taxon>
        <taxon>Dothideomycetes</taxon>
        <taxon>Pleosporomycetidae</taxon>
        <taxon>Mytilinidiales</taxon>
        <taxon>Mytilinidiaceae</taxon>
        <taxon>Mytilinidion</taxon>
    </lineage>
</organism>
<evidence type="ECO:0000259" key="1">
    <source>
        <dbReference type="Pfam" id="PF06985"/>
    </source>
</evidence>
<dbReference type="PANTHER" id="PTHR33112:SF16">
    <property type="entry name" value="HETEROKARYON INCOMPATIBILITY DOMAIN-CONTAINING PROTEIN"/>
    <property type="match status" value="1"/>
</dbReference>
<feature type="domain" description="Heterokaryon incompatibility" evidence="1">
    <location>
        <begin position="1"/>
        <end position="138"/>
    </location>
</feature>
<reference evidence="4" key="3">
    <citation type="submission" date="2025-04" db="UniProtKB">
        <authorList>
            <consortium name="RefSeq"/>
        </authorList>
    </citation>
    <scope>IDENTIFICATION</scope>
    <source>
        <strain evidence="4">CBS 304.34</strain>
    </source>
</reference>
<dbReference type="AlphaFoldDB" id="A0A6A6Y4Z7"/>
<dbReference type="EMBL" id="MU003716">
    <property type="protein sequence ID" value="KAF2803886.1"/>
    <property type="molecule type" value="Genomic_DNA"/>
</dbReference>
<dbReference type="OrthoDB" id="5135333at2759"/>
<feature type="non-terminal residue" evidence="2">
    <location>
        <position position="1"/>
    </location>
</feature>
<protein>
    <submittedName>
        <fullName evidence="2 4">HET-domain-containing protein</fullName>
    </submittedName>
</protein>
<dbReference type="InterPro" id="IPR010730">
    <property type="entry name" value="HET"/>
</dbReference>
<proteinExistence type="predicted"/>
<gene>
    <name evidence="2 4" type="ORF">BDZ99DRAFT_356446</name>
</gene>
<evidence type="ECO:0000313" key="4">
    <source>
        <dbReference type="RefSeq" id="XP_033570850.1"/>
    </source>
</evidence>
<feature type="non-terminal residue" evidence="2">
    <location>
        <position position="343"/>
    </location>
</feature>
<name>A0A6A6Y4Z7_9PEZI</name>
<accession>A0A6A6Y4Z7</accession>
<sequence>YAALSHCWSDSATVPQTTRETIDEHLDAIPWKTLSKTFQHAVVITRRLGIRYVWIDSLYIIQKNKGDFEHECSMMHFIYARSFITICASDSEDGSGGVFQPRHDTTPYEYAFDKIGCAKKWSQALSGPLSTRGWAFQERHLSPRVIHYTTHQILWECRTCIAAEDKPGFQHRLFTRKPNINSAWQWRIADGTLENVAFSPRGPSNYTIDIKSWYHRWLQAVQNYSGKTLSYKTDKLPAISGLAGFFQAQIPDEHYLAGIWRGDLIRGLCWSPVNAVDAPWPPAIVDSIPSWSWASFNGPVAFPNLETILSDPKTYVCVVDEAETSQHGIYPFGRVTRGSIIIR</sequence>
<dbReference type="Pfam" id="PF06985">
    <property type="entry name" value="HET"/>
    <property type="match status" value="1"/>
</dbReference>
<evidence type="ECO:0000313" key="3">
    <source>
        <dbReference type="Proteomes" id="UP000504636"/>
    </source>
</evidence>
<reference evidence="4" key="2">
    <citation type="submission" date="2020-04" db="EMBL/GenBank/DDBJ databases">
        <authorList>
            <consortium name="NCBI Genome Project"/>
        </authorList>
    </citation>
    <scope>NUCLEOTIDE SEQUENCE</scope>
    <source>
        <strain evidence="4">CBS 304.34</strain>
    </source>
</reference>
<evidence type="ECO:0000313" key="2">
    <source>
        <dbReference type="EMBL" id="KAF2803886.1"/>
    </source>
</evidence>
<reference evidence="2 4" key="1">
    <citation type="journal article" date="2020" name="Stud. Mycol.">
        <title>101 Dothideomycetes genomes: a test case for predicting lifestyles and emergence of pathogens.</title>
        <authorList>
            <person name="Haridas S."/>
            <person name="Albert R."/>
            <person name="Binder M."/>
            <person name="Bloem J."/>
            <person name="Labutti K."/>
            <person name="Salamov A."/>
            <person name="Andreopoulos B."/>
            <person name="Baker S."/>
            <person name="Barry K."/>
            <person name="Bills G."/>
            <person name="Bluhm B."/>
            <person name="Cannon C."/>
            <person name="Castanera R."/>
            <person name="Culley D."/>
            <person name="Daum C."/>
            <person name="Ezra D."/>
            <person name="Gonzalez J."/>
            <person name="Henrissat B."/>
            <person name="Kuo A."/>
            <person name="Liang C."/>
            <person name="Lipzen A."/>
            <person name="Lutzoni F."/>
            <person name="Magnuson J."/>
            <person name="Mondo S."/>
            <person name="Nolan M."/>
            <person name="Ohm R."/>
            <person name="Pangilinan J."/>
            <person name="Park H.-J."/>
            <person name="Ramirez L."/>
            <person name="Alfaro M."/>
            <person name="Sun H."/>
            <person name="Tritt A."/>
            <person name="Yoshinaga Y."/>
            <person name="Zwiers L.-H."/>
            <person name="Turgeon B."/>
            <person name="Goodwin S."/>
            <person name="Spatafora J."/>
            <person name="Crous P."/>
            <person name="Grigoriev I."/>
        </authorList>
    </citation>
    <scope>NUCLEOTIDE SEQUENCE</scope>
    <source>
        <strain evidence="2 4">CBS 304.34</strain>
    </source>
</reference>
<dbReference type="GeneID" id="54455513"/>